<sequence>MQFPRSGTLAGSNIEWRYRPRDVLFPSRLRGFKKLTFLALLGVSSRLSASSRTGTCPEEIIAPYPHFILQI</sequence>
<name>A0A101MI02_PENFR</name>
<accession>A0A101MI02</accession>
<evidence type="ECO:0000313" key="1">
    <source>
        <dbReference type="EMBL" id="KUM60793.1"/>
    </source>
</evidence>
<keyword evidence="2" id="KW-1185">Reference proteome</keyword>
<dbReference type="Proteomes" id="UP000055045">
    <property type="component" value="Unassembled WGS sequence"/>
</dbReference>
<dbReference type="EMBL" id="LLXE01000160">
    <property type="protein sequence ID" value="KUM60793.1"/>
    <property type="molecule type" value="Genomic_DNA"/>
</dbReference>
<protein>
    <submittedName>
        <fullName evidence="1">Uncharacterized protein</fullName>
    </submittedName>
</protein>
<dbReference type="AlphaFoldDB" id="A0A101MI02"/>
<evidence type="ECO:0000313" key="2">
    <source>
        <dbReference type="Proteomes" id="UP000055045"/>
    </source>
</evidence>
<reference evidence="1 2" key="1">
    <citation type="submission" date="2015-10" db="EMBL/GenBank/DDBJ databases">
        <title>Genome sequencing of Penicillium freii.</title>
        <authorList>
            <person name="Nguyen H.D."/>
            <person name="Visagie C.M."/>
            <person name="Seifert K.A."/>
        </authorList>
    </citation>
    <scope>NUCLEOTIDE SEQUENCE [LARGE SCALE GENOMIC DNA]</scope>
    <source>
        <strain evidence="1 2">DAOM 242723</strain>
    </source>
</reference>
<organism evidence="1 2">
    <name type="scientific">Penicillium freii</name>
    <dbReference type="NCBI Taxonomy" id="48697"/>
    <lineage>
        <taxon>Eukaryota</taxon>
        <taxon>Fungi</taxon>
        <taxon>Dikarya</taxon>
        <taxon>Ascomycota</taxon>
        <taxon>Pezizomycotina</taxon>
        <taxon>Eurotiomycetes</taxon>
        <taxon>Eurotiomycetidae</taxon>
        <taxon>Eurotiales</taxon>
        <taxon>Aspergillaceae</taxon>
        <taxon>Penicillium</taxon>
    </lineage>
</organism>
<gene>
    <name evidence="1" type="ORF">ACN42_g6343</name>
</gene>
<comment type="caution">
    <text evidence="1">The sequence shown here is derived from an EMBL/GenBank/DDBJ whole genome shotgun (WGS) entry which is preliminary data.</text>
</comment>
<proteinExistence type="predicted"/>